<evidence type="ECO:0000313" key="1">
    <source>
        <dbReference type="EMBL" id="EDO27094.1"/>
    </source>
</evidence>
<protein>
    <submittedName>
        <fullName evidence="2">Uncharacterized protein</fullName>
    </submittedName>
</protein>
<dbReference type="OMA" id="DMMEQTK"/>
<reference evidence="2 3" key="1">
    <citation type="journal article" date="2007" name="Science">
        <title>Sea anemone genome reveals ancestral eumetazoan gene repertoire and genomic organization.</title>
        <authorList>
            <person name="Putnam N.H."/>
            <person name="Srivastava M."/>
            <person name="Hellsten U."/>
            <person name="Dirks B."/>
            <person name="Chapman J."/>
            <person name="Salamov A."/>
            <person name="Terry A."/>
            <person name="Shapiro H."/>
            <person name="Lindquist E."/>
            <person name="Kapitonov V.V."/>
            <person name="Jurka J."/>
            <person name="Genikhovich G."/>
            <person name="Grigoriev I.V."/>
            <person name="Lucas S.M."/>
            <person name="Steele R.E."/>
            <person name="Finnerty J.R."/>
            <person name="Technau U."/>
            <person name="Martindale M.Q."/>
            <person name="Rokhsar D.S."/>
        </authorList>
    </citation>
    <scope>NUCLEOTIDE SEQUENCE [LARGE SCALE GENOMIC DNA]</scope>
    <source>
        <strain evidence="3">CH2 X CH6</strain>
        <strain evidence="2">CH2 x CH6</strain>
    </source>
</reference>
<dbReference type="EMBL" id="DS473902">
    <property type="protein sequence ID" value="EDO27094.1"/>
    <property type="molecule type" value="Genomic_DNA"/>
</dbReference>
<feature type="non-terminal residue" evidence="2">
    <location>
        <position position="1"/>
    </location>
</feature>
<evidence type="ECO:0000313" key="3">
    <source>
        <dbReference type="Proteomes" id="UP000001593"/>
    </source>
</evidence>
<keyword evidence="3" id="KW-1185">Reference proteome</keyword>
<dbReference type="InParanoid" id="A7RQY4"/>
<dbReference type="STRING" id="45351.A7RQY4"/>
<dbReference type="HOGENOM" id="CLU_3052751_0_0_1"/>
<dbReference type="Proteomes" id="UP000001593">
    <property type="component" value="Unassembled WGS sequence"/>
</dbReference>
<evidence type="ECO:0000313" key="2">
    <source>
        <dbReference type="EMBL" id="EDO46250.1"/>
    </source>
</evidence>
<name>A7RQY4_NEMVE</name>
<gene>
    <name evidence="1" type="ORF">NEMVEDRAFT_v1g152106</name>
    <name evidence="2" type="ORF">NEMVEDRAFT_v1g90250</name>
</gene>
<dbReference type="KEGG" id="nve:5497352"/>
<proteinExistence type="predicted"/>
<organism evidence="2 3">
    <name type="scientific">Nematostella vectensis</name>
    <name type="common">Starlet sea anemone</name>
    <dbReference type="NCBI Taxonomy" id="45351"/>
    <lineage>
        <taxon>Eukaryota</taxon>
        <taxon>Metazoa</taxon>
        <taxon>Cnidaria</taxon>
        <taxon>Anthozoa</taxon>
        <taxon>Hexacorallia</taxon>
        <taxon>Actiniaria</taxon>
        <taxon>Edwardsiidae</taxon>
        <taxon>Nematostella</taxon>
    </lineage>
</organism>
<accession>A7RQY4</accession>
<dbReference type="EMBL" id="DS469529">
    <property type="protein sequence ID" value="EDO46250.1"/>
    <property type="molecule type" value="Genomic_DNA"/>
</dbReference>
<dbReference type="AlphaFoldDB" id="A7RQY4"/>
<sequence>LEIQTDENDALKEALQSTLRSKEEDMKYYQDMMEQTKKIFLQGLRQFRQGSAPS</sequence>